<gene>
    <name evidence="2" type="ORF">T9R20_07395</name>
</gene>
<evidence type="ECO:0000313" key="2">
    <source>
        <dbReference type="EMBL" id="WQB71767.1"/>
    </source>
</evidence>
<proteinExistence type="predicted"/>
<name>A0ABZ0VJ10_9MICO</name>
<sequence>MKIIVYAGSEFLTGDEVAAALLDYSESLGAAHAAHIVEIPVREPDGSTITATFLVGPASQIVVKDAPLTGAEISAPEVVAQLKSLTREQRPVMRMASDPREGLNWGEEF</sequence>
<organism evidence="2 3">
    <name type="scientific">Microbacterium invictum</name>
    <dbReference type="NCBI Taxonomy" id="515415"/>
    <lineage>
        <taxon>Bacteria</taxon>
        <taxon>Bacillati</taxon>
        <taxon>Actinomycetota</taxon>
        <taxon>Actinomycetes</taxon>
        <taxon>Micrococcales</taxon>
        <taxon>Microbacteriaceae</taxon>
        <taxon>Microbacterium</taxon>
    </lineage>
</organism>
<feature type="region of interest" description="Disordered" evidence="1">
    <location>
        <begin position="90"/>
        <end position="109"/>
    </location>
</feature>
<dbReference type="EMBL" id="CP139779">
    <property type="protein sequence ID" value="WQB71767.1"/>
    <property type="molecule type" value="Genomic_DNA"/>
</dbReference>
<feature type="compositionally biased region" description="Basic and acidic residues" evidence="1">
    <location>
        <begin position="90"/>
        <end position="101"/>
    </location>
</feature>
<reference evidence="2 3" key="1">
    <citation type="submission" date="2023-06" db="EMBL/GenBank/DDBJ databases">
        <title>Rock-solubilizing bacteria, Microbacterium invictum, promotes re-establishment of vegetation in rocky wasteland by accelerating rock bio-weathering and reshaping soil bacterial community.</title>
        <authorList>
            <person name="Liu C."/>
        </authorList>
    </citation>
    <scope>NUCLEOTIDE SEQUENCE [LARGE SCALE GENOMIC DNA]</scope>
    <source>
        <strain evidence="2 3">X-18</strain>
    </source>
</reference>
<evidence type="ECO:0000313" key="3">
    <source>
        <dbReference type="Proteomes" id="UP001324533"/>
    </source>
</evidence>
<evidence type="ECO:0000256" key="1">
    <source>
        <dbReference type="SAM" id="MobiDB-lite"/>
    </source>
</evidence>
<dbReference type="Proteomes" id="UP001324533">
    <property type="component" value="Chromosome"/>
</dbReference>
<dbReference type="RefSeq" id="WP_322411880.1">
    <property type="nucleotide sequence ID" value="NZ_CP139779.1"/>
</dbReference>
<keyword evidence="3" id="KW-1185">Reference proteome</keyword>
<accession>A0ABZ0VJ10</accession>
<protein>
    <submittedName>
        <fullName evidence="2">Uncharacterized protein</fullName>
    </submittedName>
</protein>